<dbReference type="GeneID" id="48275392"/>
<evidence type="ECO:0000313" key="1">
    <source>
        <dbReference type="EMBL" id="AVK95529.1"/>
    </source>
</evidence>
<dbReference type="RefSeq" id="WP_024363875.1">
    <property type="nucleotide sequence ID" value="NZ_BJNS01000051.1"/>
</dbReference>
<protein>
    <submittedName>
        <fullName evidence="1">Uncharacterized protein</fullName>
    </submittedName>
</protein>
<dbReference type="AlphaFoldDB" id="A0A2S0JWT9"/>
<evidence type="ECO:0000313" key="3">
    <source>
        <dbReference type="Proteomes" id="UP000238825"/>
    </source>
</evidence>
<dbReference type="Proteomes" id="UP000255295">
    <property type="component" value="Unassembled WGS sequence"/>
</dbReference>
<name>A0A2S0JWT9_LYSSH</name>
<dbReference type="Proteomes" id="UP000238825">
    <property type="component" value="Chromosome"/>
</dbReference>
<gene>
    <name evidence="1" type="ORF">LS41612_04210</name>
    <name evidence="2" type="ORF">NCTC10338_03938</name>
</gene>
<accession>A0A2S0JWT9</accession>
<evidence type="ECO:0000313" key="4">
    <source>
        <dbReference type="Proteomes" id="UP000255295"/>
    </source>
</evidence>
<dbReference type="EMBL" id="UFSZ01000001">
    <property type="protein sequence ID" value="SUV18825.1"/>
    <property type="molecule type" value="Genomic_DNA"/>
</dbReference>
<sequence length="143" mass="16382">MGEVRIEDWVLNIELDKTKELYASHTELCDCLFCENFRQASLFLQDEVVHFCDALGLNLHKPSLLNAFPVEGEQVMYSGHYAVYGEIIEGELDAWDVVVGEHCFSLVQEEAKNASAEIEPHFQIGFEVVFNWLLPKSMELIEK</sequence>
<reference evidence="2 4" key="2">
    <citation type="submission" date="2018-06" db="EMBL/GenBank/DDBJ databases">
        <authorList>
            <consortium name="Pathogen Informatics"/>
            <person name="Doyle S."/>
        </authorList>
    </citation>
    <scope>NUCLEOTIDE SEQUENCE [LARGE SCALE GENOMIC DNA]</scope>
    <source>
        <strain evidence="2 4">NCTC10338</strain>
    </source>
</reference>
<organism evidence="1 3">
    <name type="scientific">Lysinibacillus sphaericus</name>
    <name type="common">Bacillus sphaericus</name>
    <dbReference type="NCBI Taxonomy" id="1421"/>
    <lineage>
        <taxon>Bacteria</taxon>
        <taxon>Bacillati</taxon>
        <taxon>Bacillota</taxon>
        <taxon>Bacilli</taxon>
        <taxon>Bacillales</taxon>
        <taxon>Bacillaceae</taxon>
        <taxon>Lysinibacillus</taxon>
    </lineage>
</organism>
<evidence type="ECO:0000313" key="2">
    <source>
        <dbReference type="EMBL" id="SUV18825.1"/>
    </source>
</evidence>
<reference evidence="1 3" key="1">
    <citation type="submission" date="2017-03" db="EMBL/GenBank/DDBJ databases">
        <title>The whole genome sequencing and assembly of Lysinibacillus sphaericus DSM 28T strain.</title>
        <authorList>
            <person name="Lee Y.-J."/>
            <person name="Yi H."/>
            <person name="Bahn Y.-S."/>
            <person name="Kim J.F."/>
            <person name="Lee D.-W."/>
        </authorList>
    </citation>
    <scope>NUCLEOTIDE SEQUENCE [LARGE SCALE GENOMIC DNA]</scope>
    <source>
        <strain evidence="1 3">DSM 28</strain>
    </source>
</reference>
<proteinExistence type="predicted"/>
<dbReference type="EMBL" id="CP019980">
    <property type="protein sequence ID" value="AVK95529.1"/>
    <property type="molecule type" value="Genomic_DNA"/>
</dbReference>